<proteinExistence type="predicted"/>
<comment type="caution">
    <text evidence="2">The sequence shown here is derived from an EMBL/GenBank/DDBJ whole genome shotgun (WGS) entry which is preliminary data.</text>
</comment>
<keyword evidence="1" id="KW-0732">Signal</keyword>
<organism evidence="2 3">
    <name type="scientific">Lactobacillus kitasatonis DSM 16761 = JCM 1039</name>
    <dbReference type="NCBI Taxonomy" id="1423767"/>
    <lineage>
        <taxon>Bacteria</taxon>
        <taxon>Bacillati</taxon>
        <taxon>Bacillota</taxon>
        <taxon>Bacilli</taxon>
        <taxon>Lactobacillales</taxon>
        <taxon>Lactobacillaceae</taxon>
        <taxon>Lactobacillus</taxon>
    </lineage>
</organism>
<feature type="signal peptide" evidence="1">
    <location>
        <begin position="1"/>
        <end position="26"/>
    </location>
</feature>
<dbReference type="EMBL" id="AZFU01000004">
    <property type="protein sequence ID" value="KRM06664.1"/>
    <property type="molecule type" value="Genomic_DNA"/>
</dbReference>
<dbReference type="Proteomes" id="UP000051307">
    <property type="component" value="Unassembled WGS sequence"/>
</dbReference>
<gene>
    <name evidence="2" type="ORF">FC59_GL001580</name>
</gene>
<evidence type="ECO:0000313" key="2">
    <source>
        <dbReference type="EMBL" id="KRM06664.1"/>
    </source>
</evidence>
<sequence>MNLKKVLMLNAAALSTLFLTACGHNAAGQGEQEQTLHLMEGGEIMSLDHSNEANIHQ</sequence>
<dbReference type="AlphaFoldDB" id="A0A0R1VLF8"/>
<feature type="chain" id="PRO_5006412319" evidence="1">
    <location>
        <begin position="27"/>
        <end position="57"/>
    </location>
</feature>
<evidence type="ECO:0000313" key="3">
    <source>
        <dbReference type="Proteomes" id="UP000051307"/>
    </source>
</evidence>
<evidence type="ECO:0000256" key="1">
    <source>
        <dbReference type="SAM" id="SignalP"/>
    </source>
</evidence>
<dbReference type="PATRIC" id="fig|1423767.3.peg.1641"/>
<dbReference type="RefSeq" id="WP_236692543.1">
    <property type="nucleotide sequence ID" value="NZ_AZFU01000004.1"/>
</dbReference>
<accession>A0A0R1VLF8</accession>
<dbReference type="PROSITE" id="PS51257">
    <property type="entry name" value="PROKAR_LIPOPROTEIN"/>
    <property type="match status" value="1"/>
</dbReference>
<name>A0A0R1VLF8_9LACO</name>
<protein>
    <submittedName>
        <fullName evidence="2">Uncharacterized protein</fullName>
    </submittedName>
</protein>
<reference evidence="2 3" key="1">
    <citation type="journal article" date="2015" name="Genome Announc.">
        <title>Expanding the biotechnology potential of lactobacilli through comparative genomics of 213 strains and associated genera.</title>
        <authorList>
            <person name="Sun Z."/>
            <person name="Harris H.M."/>
            <person name="McCann A."/>
            <person name="Guo C."/>
            <person name="Argimon S."/>
            <person name="Zhang W."/>
            <person name="Yang X."/>
            <person name="Jeffery I.B."/>
            <person name="Cooney J.C."/>
            <person name="Kagawa T.F."/>
            <person name="Liu W."/>
            <person name="Song Y."/>
            <person name="Salvetti E."/>
            <person name="Wrobel A."/>
            <person name="Rasinkangas P."/>
            <person name="Parkhill J."/>
            <person name="Rea M.C."/>
            <person name="O'Sullivan O."/>
            <person name="Ritari J."/>
            <person name="Douillard F.P."/>
            <person name="Paul Ross R."/>
            <person name="Yang R."/>
            <person name="Briner A.E."/>
            <person name="Felis G.E."/>
            <person name="de Vos W.M."/>
            <person name="Barrangou R."/>
            <person name="Klaenhammer T.R."/>
            <person name="Caufield P.W."/>
            <person name="Cui Y."/>
            <person name="Zhang H."/>
            <person name="O'Toole P.W."/>
        </authorList>
    </citation>
    <scope>NUCLEOTIDE SEQUENCE [LARGE SCALE GENOMIC DNA]</scope>
    <source>
        <strain evidence="2 3">DSM 16761</strain>
    </source>
</reference>